<gene>
    <name evidence="13" type="ORF">F5Z01DRAFT_676579</name>
</gene>
<evidence type="ECO:0000256" key="2">
    <source>
        <dbReference type="ARBA" id="ARBA00022741"/>
    </source>
</evidence>
<organism evidence="13 14">
    <name type="scientific">Emericellopsis atlantica</name>
    <dbReference type="NCBI Taxonomy" id="2614577"/>
    <lineage>
        <taxon>Eukaryota</taxon>
        <taxon>Fungi</taxon>
        <taxon>Dikarya</taxon>
        <taxon>Ascomycota</taxon>
        <taxon>Pezizomycotina</taxon>
        <taxon>Sordariomycetes</taxon>
        <taxon>Hypocreomycetidae</taxon>
        <taxon>Hypocreales</taxon>
        <taxon>Bionectriaceae</taxon>
        <taxon>Emericellopsis</taxon>
    </lineage>
</organism>
<dbReference type="Proteomes" id="UP000887229">
    <property type="component" value="Unassembled WGS sequence"/>
</dbReference>
<evidence type="ECO:0000256" key="8">
    <source>
        <dbReference type="ARBA" id="ARBA00076050"/>
    </source>
</evidence>
<evidence type="ECO:0000256" key="5">
    <source>
        <dbReference type="ARBA" id="ARBA00025764"/>
    </source>
</evidence>
<evidence type="ECO:0000256" key="3">
    <source>
        <dbReference type="ARBA" id="ARBA00022801"/>
    </source>
</evidence>
<dbReference type="EMBL" id="MU251266">
    <property type="protein sequence ID" value="KAG9251684.1"/>
    <property type="molecule type" value="Genomic_DNA"/>
</dbReference>
<dbReference type="FunFam" id="3.30.428.10:FF:000013">
    <property type="entry name" value="Hit family protein 1"/>
    <property type="match status" value="1"/>
</dbReference>
<evidence type="ECO:0000256" key="7">
    <source>
        <dbReference type="ARBA" id="ARBA00074222"/>
    </source>
</evidence>
<dbReference type="AlphaFoldDB" id="A0A9P8CLI9"/>
<dbReference type="Gene3D" id="3.30.428.10">
    <property type="entry name" value="HIT-like"/>
    <property type="match status" value="1"/>
</dbReference>
<comment type="similarity">
    <text evidence="5">Belongs to the HINT family.</text>
</comment>
<evidence type="ECO:0000256" key="6">
    <source>
        <dbReference type="ARBA" id="ARBA00052319"/>
    </source>
</evidence>
<evidence type="ECO:0000259" key="12">
    <source>
        <dbReference type="PROSITE" id="PS51084"/>
    </source>
</evidence>
<dbReference type="PANTHER" id="PTHR46648">
    <property type="entry name" value="HIT FAMILY PROTEIN 1"/>
    <property type="match status" value="1"/>
</dbReference>
<dbReference type="GO" id="GO:0009117">
    <property type="term" value="P:nucleotide metabolic process"/>
    <property type="evidence" value="ECO:0007669"/>
    <property type="project" value="TreeGrafter"/>
</dbReference>
<evidence type="ECO:0000313" key="14">
    <source>
        <dbReference type="Proteomes" id="UP000887229"/>
    </source>
</evidence>
<dbReference type="InterPro" id="IPR036265">
    <property type="entry name" value="HIT-like_sf"/>
</dbReference>
<dbReference type="Pfam" id="PF01230">
    <property type="entry name" value="HIT"/>
    <property type="match status" value="1"/>
</dbReference>
<dbReference type="InterPro" id="IPR019808">
    <property type="entry name" value="Histidine_triad_CS"/>
</dbReference>
<keyword evidence="14" id="KW-1185">Reference proteome</keyword>
<dbReference type="InterPro" id="IPR039384">
    <property type="entry name" value="HINT"/>
</dbReference>
<dbReference type="PRINTS" id="PR00332">
    <property type="entry name" value="HISTRIAD"/>
</dbReference>
<dbReference type="CDD" id="cd01277">
    <property type="entry name" value="HINT_subgroup"/>
    <property type="match status" value="1"/>
</dbReference>
<keyword evidence="2" id="KW-0547">Nucleotide-binding</keyword>
<evidence type="ECO:0000313" key="13">
    <source>
        <dbReference type="EMBL" id="KAG9251684.1"/>
    </source>
</evidence>
<comment type="cofactor">
    <cofactor evidence="1">
        <name>Mg(2+)</name>
        <dbReference type="ChEBI" id="CHEBI:18420"/>
    </cofactor>
</comment>
<dbReference type="PANTHER" id="PTHR46648:SF1">
    <property type="entry name" value="ADENOSINE 5'-MONOPHOSPHORAMIDASE HNT1"/>
    <property type="match status" value="1"/>
</dbReference>
<feature type="active site" description="Tele-AMP-histidine intermediate" evidence="9">
    <location>
        <position position="94"/>
    </location>
</feature>
<comment type="catalytic activity">
    <reaction evidence="6">
        <text>adenosine 5'-phosphoramidate + H2O = NH4(+) + AMP</text>
        <dbReference type="Rhea" id="RHEA:67916"/>
        <dbReference type="ChEBI" id="CHEBI:15377"/>
        <dbReference type="ChEBI" id="CHEBI:28938"/>
        <dbReference type="ChEBI" id="CHEBI:57890"/>
        <dbReference type="ChEBI" id="CHEBI:456215"/>
    </reaction>
    <physiologicalReaction direction="left-to-right" evidence="6">
        <dbReference type="Rhea" id="RHEA:67917"/>
    </physiologicalReaction>
</comment>
<dbReference type="GO" id="GO:0000166">
    <property type="term" value="F:nucleotide binding"/>
    <property type="evidence" value="ECO:0007669"/>
    <property type="project" value="UniProtKB-KW"/>
</dbReference>
<keyword evidence="3" id="KW-0378">Hydrolase</keyword>
<feature type="domain" description="HIT" evidence="12">
    <location>
        <begin position="4"/>
        <end position="108"/>
    </location>
</feature>
<feature type="short sequence motif" description="Histidine triad motif" evidence="10 11">
    <location>
        <begin position="92"/>
        <end position="96"/>
    </location>
</feature>
<dbReference type="InterPro" id="IPR011146">
    <property type="entry name" value="HIT-like"/>
</dbReference>
<dbReference type="GeneID" id="70296166"/>
<evidence type="ECO:0000256" key="4">
    <source>
        <dbReference type="ARBA" id="ARBA00022842"/>
    </source>
</evidence>
<dbReference type="SUPFAM" id="SSF54197">
    <property type="entry name" value="HIT-like"/>
    <property type="match status" value="1"/>
</dbReference>
<dbReference type="InterPro" id="IPR001310">
    <property type="entry name" value="Histidine_triad_HIT"/>
</dbReference>
<sequence>MSCIFCRIIKGEIPSFKLFESEKTLAFLDIGPLSQGHALVIPKFHGAKLADIPDDHLSEVLPVLKKIVTASGAVDYNVLQNNGTIAHQEVPHVHFHLIPKPNEKDGLTIGWNSKQADMDKLKALCEDIKSKM</sequence>
<dbReference type="PROSITE" id="PS00892">
    <property type="entry name" value="HIT_1"/>
    <property type="match status" value="1"/>
</dbReference>
<reference evidence="13" key="1">
    <citation type="journal article" date="2021" name="IMA Fungus">
        <title>Genomic characterization of three marine fungi, including Emericellopsis atlantica sp. nov. with signatures of a generalist lifestyle and marine biomass degradation.</title>
        <authorList>
            <person name="Hagestad O.C."/>
            <person name="Hou L."/>
            <person name="Andersen J.H."/>
            <person name="Hansen E.H."/>
            <person name="Altermark B."/>
            <person name="Li C."/>
            <person name="Kuhnert E."/>
            <person name="Cox R.J."/>
            <person name="Crous P.W."/>
            <person name="Spatafora J.W."/>
            <person name="Lail K."/>
            <person name="Amirebrahimi M."/>
            <person name="Lipzen A."/>
            <person name="Pangilinan J."/>
            <person name="Andreopoulos W."/>
            <person name="Hayes R.D."/>
            <person name="Ng V."/>
            <person name="Grigoriev I.V."/>
            <person name="Jackson S.A."/>
            <person name="Sutton T.D.S."/>
            <person name="Dobson A.D.W."/>
            <person name="Rama T."/>
        </authorList>
    </citation>
    <scope>NUCLEOTIDE SEQUENCE</scope>
    <source>
        <strain evidence="13">TS7</strain>
    </source>
</reference>
<evidence type="ECO:0000256" key="10">
    <source>
        <dbReference type="PIRSR" id="PIRSR601310-3"/>
    </source>
</evidence>
<comment type="caution">
    <text evidence="13">The sequence shown here is derived from an EMBL/GenBank/DDBJ whole genome shotgun (WGS) entry which is preliminary data.</text>
</comment>
<evidence type="ECO:0000256" key="11">
    <source>
        <dbReference type="PROSITE-ProRule" id="PRU00464"/>
    </source>
</evidence>
<keyword evidence="4" id="KW-0460">Magnesium</keyword>
<proteinExistence type="inferred from homology"/>
<protein>
    <recommendedName>
        <fullName evidence="7">Adenosine 5'-monophosphoramidase HNT1</fullName>
    </recommendedName>
    <alternativeName>
        <fullName evidence="8">Histidine triad nucleotide-binding protein HNT1</fullName>
    </alternativeName>
</protein>
<dbReference type="RefSeq" id="XP_046115608.1">
    <property type="nucleotide sequence ID" value="XM_046265263.1"/>
</dbReference>
<name>A0A9P8CLI9_9HYPO</name>
<evidence type="ECO:0000256" key="9">
    <source>
        <dbReference type="PIRSR" id="PIRSR601310-1"/>
    </source>
</evidence>
<dbReference type="GO" id="GO:0016787">
    <property type="term" value="F:hydrolase activity"/>
    <property type="evidence" value="ECO:0007669"/>
    <property type="project" value="UniProtKB-KW"/>
</dbReference>
<dbReference type="PROSITE" id="PS51084">
    <property type="entry name" value="HIT_2"/>
    <property type="match status" value="1"/>
</dbReference>
<evidence type="ECO:0000256" key="1">
    <source>
        <dbReference type="ARBA" id="ARBA00001946"/>
    </source>
</evidence>
<accession>A0A9P8CLI9</accession>
<dbReference type="OrthoDB" id="672793at2759"/>